<keyword evidence="6" id="KW-0812">Transmembrane</keyword>
<dbReference type="GO" id="GO:0003677">
    <property type="term" value="F:DNA binding"/>
    <property type="evidence" value="ECO:0007669"/>
    <property type="project" value="UniProtKB-KW"/>
</dbReference>
<keyword evidence="3" id="KW-0238">DNA-binding</keyword>
<sequence length="87" mass="9780">MGRAKLNLKKIEHNATRHVTFAKRKSGLRKKTNQLSILCDADVAVMLFSSTGRLSCFSGDKMYAFFFFFAPLNLSLSLSLSLFLLKS</sequence>
<dbReference type="GO" id="GO:0046983">
    <property type="term" value="F:protein dimerization activity"/>
    <property type="evidence" value="ECO:0007669"/>
    <property type="project" value="InterPro"/>
</dbReference>
<evidence type="ECO:0000259" key="7">
    <source>
        <dbReference type="PROSITE" id="PS50066"/>
    </source>
</evidence>
<evidence type="ECO:0000256" key="5">
    <source>
        <dbReference type="ARBA" id="ARBA00023242"/>
    </source>
</evidence>
<keyword evidence="6" id="KW-1133">Transmembrane helix</keyword>
<dbReference type="PRINTS" id="PR00404">
    <property type="entry name" value="MADSDOMAIN"/>
</dbReference>
<evidence type="ECO:0000256" key="2">
    <source>
        <dbReference type="ARBA" id="ARBA00023015"/>
    </source>
</evidence>
<keyword evidence="2" id="KW-0805">Transcription regulation</keyword>
<dbReference type="SMART" id="SM00432">
    <property type="entry name" value="MADS"/>
    <property type="match status" value="1"/>
</dbReference>
<keyword evidence="5" id="KW-0539">Nucleus</keyword>
<dbReference type="EMBL" id="JAUJYN010000007">
    <property type="protein sequence ID" value="KAK1266784.1"/>
    <property type="molecule type" value="Genomic_DNA"/>
</dbReference>
<name>A0AAV9ARH0_ACOGR</name>
<evidence type="ECO:0000256" key="4">
    <source>
        <dbReference type="ARBA" id="ARBA00023163"/>
    </source>
</evidence>
<dbReference type="InterPro" id="IPR002100">
    <property type="entry name" value="TF_MADSbox"/>
</dbReference>
<dbReference type="Pfam" id="PF00319">
    <property type="entry name" value="SRF-TF"/>
    <property type="match status" value="1"/>
</dbReference>
<proteinExistence type="predicted"/>
<evidence type="ECO:0000256" key="6">
    <source>
        <dbReference type="SAM" id="Phobius"/>
    </source>
</evidence>
<reference evidence="8" key="2">
    <citation type="submission" date="2023-06" db="EMBL/GenBank/DDBJ databases">
        <authorList>
            <person name="Ma L."/>
            <person name="Liu K.-W."/>
            <person name="Li Z."/>
            <person name="Hsiao Y.-Y."/>
            <person name="Qi Y."/>
            <person name="Fu T."/>
            <person name="Tang G."/>
            <person name="Zhang D."/>
            <person name="Sun W.-H."/>
            <person name="Liu D.-K."/>
            <person name="Li Y."/>
            <person name="Chen G.-Z."/>
            <person name="Liu X.-D."/>
            <person name="Liao X.-Y."/>
            <person name="Jiang Y.-T."/>
            <person name="Yu X."/>
            <person name="Hao Y."/>
            <person name="Huang J."/>
            <person name="Zhao X.-W."/>
            <person name="Ke S."/>
            <person name="Chen Y.-Y."/>
            <person name="Wu W.-L."/>
            <person name="Hsu J.-L."/>
            <person name="Lin Y.-F."/>
            <person name="Huang M.-D."/>
            <person name="Li C.-Y."/>
            <person name="Huang L."/>
            <person name="Wang Z.-W."/>
            <person name="Zhao X."/>
            <person name="Zhong W.-Y."/>
            <person name="Peng D.-H."/>
            <person name="Ahmad S."/>
            <person name="Lan S."/>
            <person name="Zhang J.-S."/>
            <person name="Tsai W.-C."/>
            <person name="Van De Peer Y."/>
            <person name="Liu Z.-J."/>
        </authorList>
    </citation>
    <scope>NUCLEOTIDE SEQUENCE</scope>
    <source>
        <strain evidence="8">SCP</strain>
        <tissue evidence="8">Leaves</tissue>
    </source>
</reference>
<reference evidence="8" key="1">
    <citation type="journal article" date="2023" name="Nat. Commun.">
        <title>Diploid and tetraploid genomes of Acorus and the evolution of monocots.</title>
        <authorList>
            <person name="Ma L."/>
            <person name="Liu K.W."/>
            <person name="Li Z."/>
            <person name="Hsiao Y.Y."/>
            <person name="Qi Y."/>
            <person name="Fu T."/>
            <person name="Tang G.D."/>
            <person name="Zhang D."/>
            <person name="Sun W.H."/>
            <person name="Liu D.K."/>
            <person name="Li Y."/>
            <person name="Chen G.Z."/>
            <person name="Liu X.D."/>
            <person name="Liao X.Y."/>
            <person name="Jiang Y.T."/>
            <person name="Yu X."/>
            <person name="Hao Y."/>
            <person name="Huang J."/>
            <person name="Zhao X.W."/>
            <person name="Ke S."/>
            <person name="Chen Y.Y."/>
            <person name="Wu W.L."/>
            <person name="Hsu J.L."/>
            <person name="Lin Y.F."/>
            <person name="Huang M.D."/>
            <person name="Li C.Y."/>
            <person name="Huang L."/>
            <person name="Wang Z.W."/>
            <person name="Zhao X."/>
            <person name="Zhong W.Y."/>
            <person name="Peng D.H."/>
            <person name="Ahmad S."/>
            <person name="Lan S."/>
            <person name="Zhang J.S."/>
            <person name="Tsai W.C."/>
            <person name="Van de Peer Y."/>
            <person name="Liu Z.J."/>
        </authorList>
    </citation>
    <scope>NUCLEOTIDE SEQUENCE</scope>
    <source>
        <strain evidence="8">SCP</strain>
    </source>
</reference>
<gene>
    <name evidence="8" type="ORF">QJS04_geneDACA000732</name>
</gene>
<dbReference type="SUPFAM" id="SSF55455">
    <property type="entry name" value="SRF-like"/>
    <property type="match status" value="1"/>
</dbReference>
<dbReference type="InterPro" id="IPR050142">
    <property type="entry name" value="MADS-box/MEF2_TF"/>
</dbReference>
<comment type="caution">
    <text evidence="8">The sequence shown here is derived from an EMBL/GenBank/DDBJ whole genome shotgun (WGS) entry which is preliminary data.</text>
</comment>
<keyword evidence="4" id="KW-0804">Transcription</keyword>
<dbReference type="PROSITE" id="PS50066">
    <property type="entry name" value="MADS_BOX_2"/>
    <property type="match status" value="1"/>
</dbReference>
<evidence type="ECO:0000256" key="3">
    <source>
        <dbReference type="ARBA" id="ARBA00023125"/>
    </source>
</evidence>
<evidence type="ECO:0000313" key="9">
    <source>
        <dbReference type="Proteomes" id="UP001179952"/>
    </source>
</evidence>
<comment type="subcellular location">
    <subcellularLocation>
        <location evidence="1">Nucleus</location>
    </subcellularLocation>
</comment>
<feature type="domain" description="MADS-box" evidence="7">
    <location>
        <begin position="1"/>
        <end position="61"/>
    </location>
</feature>
<keyword evidence="6" id="KW-0472">Membrane</keyword>
<protein>
    <submittedName>
        <fullName evidence="8">Agamous-like MADS-box protein AGL16</fullName>
    </submittedName>
</protein>
<organism evidence="8 9">
    <name type="scientific">Acorus gramineus</name>
    <name type="common">Dwarf sweet flag</name>
    <dbReference type="NCBI Taxonomy" id="55184"/>
    <lineage>
        <taxon>Eukaryota</taxon>
        <taxon>Viridiplantae</taxon>
        <taxon>Streptophyta</taxon>
        <taxon>Embryophyta</taxon>
        <taxon>Tracheophyta</taxon>
        <taxon>Spermatophyta</taxon>
        <taxon>Magnoliopsida</taxon>
        <taxon>Liliopsida</taxon>
        <taxon>Acoraceae</taxon>
        <taxon>Acorus</taxon>
    </lineage>
</organism>
<dbReference type="InterPro" id="IPR036879">
    <property type="entry name" value="TF_MADSbox_sf"/>
</dbReference>
<dbReference type="AlphaFoldDB" id="A0AAV9ARH0"/>
<evidence type="ECO:0000256" key="1">
    <source>
        <dbReference type="ARBA" id="ARBA00004123"/>
    </source>
</evidence>
<keyword evidence="9" id="KW-1185">Reference proteome</keyword>
<dbReference type="GO" id="GO:0005634">
    <property type="term" value="C:nucleus"/>
    <property type="evidence" value="ECO:0007669"/>
    <property type="project" value="UniProtKB-SubCell"/>
</dbReference>
<dbReference type="PANTHER" id="PTHR48019">
    <property type="entry name" value="SERUM RESPONSE FACTOR HOMOLOG"/>
    <property type="match status" value="1"/>
</dbReference>
<dbReference type="Gene3D" id="3.40.1810.10">
    <property type="entry name" value="Transcription factor, MADS-box"/>
    <property type="match status" value="1"/>
</dbReference>
<dbReference type="Proteomes" id="UP001179952">
    <property type="component" value="Unassembled WGS sequence"/>
</dbReference>
<evidence type="ECO:0000313" key="8">
    <source>
        <dbReference type="EMBL" id="KAK1266784.1"/>
    </source>
</evidence>
<accession>A0AAV9ARH0</accession>
<feature type="transmembrane region" description="Helical" evidence="6">
    <location>
        <begin position="63"/>
        <end position="85"/>
    </location>
</feature>